<dbReference type="InterPro" id="IPR021935">
    <property type="entry name" value="SGSM1/2_RBD"/>
</dbReference>
<evidence type="ECO:0000259" key="2">
    <source>
        <dbReference type="Pfam" id="PF12068"/>
    </source>
</evidence>
<reference evidence="3" key="1">
    <citation type="submission" date="2025-08" db="UniProtKB">
        <authorList>
            <consortium name="Ensembl"/>
        </authorList>
    </citation>
    <scope>IDENTIFICATION</scope>
</reference>
<keyword evidence="4" id="KW-1185">Reference proteome</keyword>
<organism evidence="3 4">
    <name type="scientific">Accipiter nisus</name>
    <name type="common">Eurasian sparrowhawk</name>
    <dbReference type="NCBI Taxonomy" id="211598"/>
    <lineage>
        <taxon>Eukaryota</taxon>
        <taxon>Metazoa</taxon>
        <taxon>Chordata</taxon>
        <taxon>Craniata</taxon>
        <taxon>Vertebrata</taxon>
        <taxon>Euteleostomi</taxon>
        <taxon>Archelosauria</taxon>
        <taxon>Archosauria</taxon>
        <taxon>Dinosauria</taxon>
        <taxon>Saurischia</taxon>
        <taxon>Theropoda</taxon>
        <taxon>Coelurosauria</taxon>
        <taxon>Aves</taxon>
        <taxon>Neognathae</taxon>
        <taxon>Neoaves</taxon>
        <taxon>Telluraves</taxon>
        <taxon>Accipitrimorphae</taxon>
        <taxon>Accipitriformes</taxon>
        <taxon>Accipitridae</taxon>
        <taxon>Accipitrinae</taxon>
        <taxon>Accipiter</taxon>
    </lineage>
</organism>
<evidence type="ECO:0000313" key="4">
    <source>
        <dbReference type="Proteomes" id="UP000694541"/>
    </source>
</evidence>
<evidence type="ECO:0000313" key="3">
    <source>
        <dbReference type="Ensembl" id="ENSANIP00000008393.1"/>
    </source>
</evidence>
<protein>
    <recommendedName>
        <fullName evidence="2">Small G protein signalling modulator 1/2 Rab-binding domain-containing protein</fullName>
    </recommendedName>
</protein>
<dbReference type="Pfam" id="PF12068">
    <property type="entry name" value="PH_RBD"/>
    <property type="match status" value="1"/>
</dbReference>
<accession>A0A8B9MG40</accession>
<proteinExistence type="predicted"/>
<dbReference type="Ensembl" id="ENSANIT00000008682.1">
    <property type="protein sequence ID" value="ENSANIP00000008393.1"/>
    <property type="gene ID" value="ENSANIG00000005642.1"/>
</dbReference>
<evidence type="ECO:0000256" key="1">
    <source>
        <dbReference type="ARBA" id="ARBA00022468"/>
    </source>
</evidence>
<keyword evidence="1" id="KW-0343">GTPase activation</keyword>
<reference evidence="3" key="2">
    <citation type="submission" date="2025-09" db="UniProtKB">
        <authorList>
            <consortium name="Ensembl"/>
        </authorList>
    </citation>
    <scope>IDENTIFICATION</scope>
</reference>
<feature type="domain" description="Small G protein signalling modulator 1/2 Rab-binding" evidence="2">
    <location>
        <begin position="6"/>
        <end position="52"/>
    </location>
</feature>
<name>A0A8B9MG40_9AVES</name>
<dbReference type="Proteomes" id="UP000694541">
    <property type="component" value="Unplaced"/>
</dbReference>
<dbReference type="GO" id="GO:0005096">
    <property type="term" value="F:GTPase activator activity"/>
    <property type="evidence" value="ECO:0007669"/>
    <property type="project" value="UniProtKB-KW"/>
</dbReference>
<dbReference type="AlphaFoldDB" id="A0A8B9MG40"/>
<sequence length="71" mass="7646">MASGGKVIYEQEGVFIHSSCGKNDDQDSLISGVLRVIEKENEVIVDWRPLADTLDASNILCAGKGYCSNGK</sequence>